<dbReference type="Proteomes" id="UP001279410">
    <property type="component" value="Unassembled WGS sequence"/>
</dbReference>
<feature type="region of interest" description="Disordered" evidence="1">
    <location>
        <begin position="485"/>
        <end position="542"/>
    </location>
</feature>
<organism evidence="2 3">
    <name type="scientific">Lates japonicus</name>
    <name type="common">Japanese lates</name>
    <dbReference type="NCBI Taxonomy" id="270547"/>
    <lineage>
        <taxon>Eukaryota</taxon>
        <taxon>Metazoa</taxon>
        <taxon>Chordata</taxon>
        <taxon>Craniata</taxon>
        <taxon>Vertebrata</taxon>
        <taxon>Euteleostomi</taxon>
        <taxon>Actinopterygii</taxon>
        <taxon>Neopterygii</taxon>
        <taxon>Teleostei</taxon>
        <taxon>Neoteleostei</taxon>
        <taxon>Acanthomorphata</taxon>
        <taxon>Carangaria</taxon>
        <taxon>Carangaria incertae sedis</taxon>
        <taxon>Centropomidae</taxon>
        <taxon>Lates</taxon>
    </lineage>
</organism>
<comment type="caution">
    <text evidence="2">The sequence shown here is derived from an EMBL/GenBank/DDBJ whole genome shotgun (WGS) entry which is preliminary data.</text>
</comment>
<feature type="region of interest" description="Disordered" evidence="1">
    <location>
        <begin position="575"/>
        <end position="650"/>
    </location>
</feature>
<protein>
    <submittedName>
        <fullName evidence="2">Uncharacterized protein</fullName>
    </submittedName>
</protein>
<name>A0AAD3MGL4_LATJO</name>
<evidence type="ECO:0000313" key="2">
    <source>
        <dbReference type="EMBL" id="GLD53151.1"/>
    </source>
</evidence>
<sequence>MLAAGTEDSTTVAVLVDMCTDIVQSLSADVLQMILPAFQTERRAIHTFLEDSVSDSLAAALRLPSEKNESAEELTQLIEREVTKRVNSLASVAINSPVLPSQPAVFVSSKMSSITVLRQMVSRATQCLRKHLGSLNSLSPFRGNEPMPWIVEGERSKSSQSSKSKLSVPSVTKAVTNILLDWSGNAQDIEEDKENSPVQESIALCADLTAFEIASDLRPYSNFERVAGCSDKSIPLKPHFNMGLIHNKVRDFFASMSRPADNTTKEKDRKNSFSRFAKNQLEKIMADLRTAFKENNAKFLVSLKQASESSQPRLMEASEPHYMPGAEPTTNHSCEIISMKKSNNSDSFVTIKSDVDSLFDKLNQPEEPAAHARKNLENFSGEIQKFSKELVDKMYDHLMTGQTYQKPLVSSDRCLSDSVISELRSKVDATQFHCSPEVLYVMTEDAVGKFLQQVLVWMEREPSTPHSEKMSGALADIEDLFTKQLNPKKEKNAIEPESPEASIMPESPEESPEASIMPESPEESPEASIKQTTTHLSSSPALPQSEIVQFEIPSDRINVRIHVDSRELISRKTAFSVKTNETCPEPTPSPSTSPDEDKPSPRERGPTKERQPRPKGRCRSPKQLCASPKQCRLSVATSKDPEESMDSSSDRMTNNLITALLLRLIIKVPWKIRGSLESLDIDSIVKRLSALAQDELNICGFGVSRQTKDIKKINKAIVKDLHKEFGSPRKLLEAATAPHNTEFEDAVLKYLKIHLDALHTPRQSAAARFFSAVGRAITNPFRRRNN</sequence>
<accession>A0AAD3MGL4</accession>
<keyword evidence="3" id="KW-1185">Reference proteome</keyword>
<reference evidence="2" key="1">
    <citation type="submission" date="2022-08" db="EMBL/GenBank/DDBJ databases">
        <title>Genome sequencing of akame (Lates japonicus).</title>
        <authorList>
            <person name="Hashiguchi Y."/>
            <person name="Takahashi H."/>
        </authorList>
    </citation>
    <scope>NUCLEOTIDE SEQUENCE</scope>
    <source>
        <strain evidence="2">Kochi</strain>
    </source>
</reference>
<gene>
    <name evidence="2" type="ORF">AKAME5_000593800</name>
</gene>
<dbReference type="EMBL" id="BRZM01000016">
    <property type="protein sequence ID" value="GLD53151.1"/>
    <property type="molecule type" value="Genomic_DNA"/>
</dbReference>
<feature type="compositionally biased region" description="Polar residues" evidence="1">
    <location>
        <begin position="530"/>
        <end position="542"/>
    </location>
</feature>
<feature type="compositionally biased region" description="Basic and acidic residues" evidence="1">
    <location>
        <begin position="595"/>
        <end position="612"/>
    </location>
</feature>
<evidence type="ECO:0000256" key="1">
    <source>
        <dbReference type="SAM" id="MobiDB-lite"/>
    </source>
</evidence>
<feature type="compositionally biased region" description="Low complexity" evidence="1">
    <location>
        <begin position="495"/>
        <end position="506"/>
    </location>
</feature>
<evidence type="ECO:0000313" key="3">
    <source>
        <dbReference type="Proteomes" id="UP001279410"/>
    </source>
</evidence>
<dbReference type="AlphaFoldDB" id="A0AAD3MGL4"/>
<proteinExistence type="predicted"/>